<protein>
    <submittedName>
        <fullName evidence="1">Uncharacterized protein</fullName>
    </submittedName>
</protein>
<proteinExistence type="predicted"/>
<name>A0A816HLV4_ADIRI</name>
<dbReference type="Proteomes" id="UP000663828">
    <property type="component" value="Unassembled WGS sequence"/>
</dbReference>
<gene>
    <name evidence="1" type="ORF">XAT740_LOCUS62896</name>
</gene>
<evidence type="ECO:0000313" key="2">
    <source>
        <dbReference type="Proteomes" id="UP000663828"/>
    </source>
</evidence>
<comment type="caution">
    <text evidence="1">The sequence shown here is derived from an EMBL/GenBank/DDBJ whole genome shotgun (WGS) entry which is preliminary data.</text>
</comment>
<feature type="non-terminal residue" evidence="1">
    <location>
        <position position="1"/>
    </location>
</feature>
<sequence length="93" mass="10905">IQSKCHCKFIGQQHFWTRPFVCRRQFLSNYSIKIDKRCSTPYVANDIENERTDLIDNTIAQQPPLKKPRTDESFGLFAQNVLYNSLLESPIEI</sequence>
<evidence type="ECO:0000313" key="1">
    <source>
        <dbReference type="EMBL" id="CAF1688529.1"/>
    </source>
</evidence>
<keyword evidence="2" id="KW-1185">Reference proteome</keyword>
<reference evidence="1" key="1">
    <citation type="submission" date="2021-02" db="EMBL/GenBank/DDBJ databases">
        <authorList>
            <person name="Nowell W R."/>
        </authorList>
    </citation>
    <scope>NUCLEOTIDE SEQUENCE</scope>
</reference>
<accession>A0A816HLV4</accession>
<dbReference type="AlphaFoldDB" id="A0A816HLV4"/>
<dbReference type="EMBL" id="CAJNOR010018402">
    <property type="protein sequence ID" value="CAF1688529.1"/>
    <property type="molecule type" value="Genomic_DNA"/>
</dbReference>
<organism evidence="1 2">
    <name type="scientific">Adineta ricciae</name>
    <name type="common">Rotifer</name>
    <dbReference type="NCBI Taxonomy" id="249248"/>
    <lineage>
        <taxon>Eukaryota</taxon>
        <taxon>Metazoa</taxon>
        <taxon>Spiralia</taxon>
        <taxon>Gnathifera</taxon>
        <taxon>Rotifera</taxon>
        <taxon>Eurotatoria</taxon>
        <taxon>Bdelloidea</taxon>
        <taxon>Adinetida</taxon>
        <taxon>Adinetidae</taxon>
        <taxon>Adineta</taxon>
    </lineage>
</organism>